<feature type="transmembrane region" description="Helical" evidence="1">
    <location>
        <begin position="195"/>
        <end position="212"/>
    </location>
</feature>
<dbReference type="InterPro" id="IPR009214">
    <property type="entry name" value="DUF1129"/>
</dbReference>
<gene>
    <name evidence="2" type="ORF">DAT561_1600</name>
</gene>
<dbReference type="GeneID" id="57044129"/>
<keyword evidence="1" id="KW-0812">Transmembrane</keyword>
<dbReference type="OMA" id="MVKYNDW"/>
<evidence type="ECO:0000256" key="1">
    <source>
        <dbReference type="SAM" id="Phobius"/>
    </source>
</evidence>
<dbReference type="RefSeq" id="WP_013774653.1">
    <property type="nucleotide sequence ID" value="NZ_AP018492.1"/>
</dbReference>
<dbReference type="SUPFAM" id="SSF158560">
    <property type="entry name" value="BH3980-like"/>
    <property type="match status" value="1"/>
</dbReference>
<proteinExistence type="predicted"/>
<accession>A0A2Z5Y438</accession>
<dbReference type="AlphaFoldDB" id="A0A2Z5Y438"/>
<dbReference type="Pfam" id="PF06570">
    <property type="entry name" value="DUF1129"/>
    <property type="match status" value="1"/>
</dbReference>
<name>A0A2Z5Y438_9ENTE</name>
<dbReference type="EMBL" id="AP018492">
    <property type="protein sequence ID" value="BBC61682.1"/>
    <property type="molecule type" value="Genomic_DNA"/>
</dbReference>
<feature type="transmembrane region" description="Helical" evidence="1">
    <location>
        <begin position="165"/>
        <end position="189"/>
    </location>
</feature>
<feature type="transmembrane region" description="Helical" evidence="1">
    <location>
        <begin position="93"/>
        <end position="117"/>
    </location>
</feature>
<keyword evidence="1" id="KW-1133">Transmembrane helix</keyword>
<dbReference type="PIRSF" id="PIRSF033111">
    <property type="entry name" value="UCP033111"/>
    <property type="match status" value="1"/>
</dbReference>
<evidence type="ECO:0000313" key="3">
    <source>
        <dbReference type="Proteomes" id="UP000269226"/>
    </source>
</evidence>
<keyword evidence="1" id="KW-0472">Membrane</keyword>
<reference evidence="2 3" key="1">
    <citation type="submission" date="2018-01" db="EMBL/GenBank/DDBJ databases">
        <title>Whole genome sequence of Melissococcus plutonius DAT561.</title>
        <authorList>
            <person name="Okumura K."/>
            <person name="Takamatsu D."/>
            <person name="Okura M."/>
        </authorList>
    </citation>
    <scope>NUCLEOTIDE SEQUENCE [LARGE SCALE GENOMIC DNA]</scope>
    <source>
        <strain evidence="2 3">DAT561</strain>
    </source>
</reference>
<protein>
    <submittedName>
        <fullName evidence="2">Integral membrane protein</fullName>
    </submittedName>
</protein>
<sequence length="229" mass="25637">METETAQEMHTENQELEKKLTKKNAQYIFDFKKSMQTANISEQEQVEILNEMFIILIEEQKTGRTARQLFGTVSERTEAILNKPKVQKPVNGWLLWADNSLLLLGMLAIMVFVMTFISKNNSQTLGILTLFVGSAVGGYVFYLLSKMQINRINGKATRYSGLKTGVITMFGMLAWIVIFVGSSLLPPVINPSLDPFVAVIIGGIALAGRYGLKKKYNIKGSFMTRPNQS</sequence>
<evidence type="ECO:0000313" key="2">
    <source>
        <dbReference type="EMBL" id="BBC61682.1"/>
    </source>
</evidence>
<organism evidence="2 3">
    <name type="scientific">Melissococcus plutonius</name>
    <dbReference type="NCBI Taxonomy" id="33970"/>
    <lineage>
        <taxon>Bacteria</taxon>
        <taxon>Bacillati</taxon>
        <taxon>Bacillota</taxon>
        <taxon>Bacilli</taxon>
        <taxon>Lactobacillales</taxon>
        <taxon>Enterococcaceae</taxon>
        <taxon>Melissococcus</taxon>
    </lineage>
</organism>
<feature type="transmembrane region" description="Helical" evidence="1">
    <location>
        <begin position="123"/>
        <end position="144"/>
    </location>
</feature>
<dbReference type="Proteomes" id="UP000269226">
    <property type="component" value="Chromosome"/>
</dbReference>